<name>A0A4R2CQU0_SHIGR</name>
<dbReference type="SUPFAM" id="SSF53850">
    <property type="entry name" value="Periplasmic binding protein-like II"/>
    <property type="match status" value="1"/>
</dbReference>
<dbReference type="GO" id="GO:0003700">
    <property type="term" value="F:DNA-binding transcription factor activity"/>
    <property type="evidence" value="ECO:0007669"/>
    <property type="project" value="InterPro"/>
</dbReference>
<comment type="caution">
    <text evidence="6">The sequence shown here is derived from an EMBL/GenBank/DDBJ whole genome shotgun (WGS) entry which is preliminary data.</text>
</comment>
<dbReference type="InterPro" id="IPR000847">
    <property type="entry name" value="LysR_HTH_N"/>
</dbReference>
<dbReference type="InterPro" id="IPR036390">
    <property type="entry name" value="WH_DNA-bd_sf"/>
</dbReference>
<dbReference type="PROSITE" id="PS50931">
    <property type="entry name" value="HTH_LYSR"/>
    <property type="match status" value="1"/>
</dbReference>
<dbReference type="AlphaFoldDB" id="A0A4R2CQU0"/>
<evidence type="ECO:0000256" key="2">
    <source>
        <dbReference type="ARBA" id="ARBA00023015"/>
    </source>
</evidence>
<evidence type="ECO:0000259" key="5">
    <source>
        <dbReference type="PROSITE" id="PS50931"/>
    </source>
</evidence>
<sequence length="299" mass="33153">MDIDRARTFLEIVHTGSFLKASERLHITQTTVSARIRTLEEALGRKLFVRTRNGAALTAAGREFERFAQSFVQVWERARQQLTVPPGRTAVVAVGGEVSLWNPLMLEWLVWMKGHCQNIAVHARIGIPDQLLEQLRTGVLDIAVLYAPKLMPGFRVDLLEEEQLVLVRSTTGLKEGEEPDHVHVEWGPQFAGQSGFGQAGFAEPALQVDFGLLALHYILRVGGTGYFRKGTVAPYLRAGTLERIKGAPEFTYPVYAVYADSSRTRRDIQDALSGLRQVSHQPAGGVPAINTSGTVWLRK</sequence>
<evidence type="ECO:0000256" key="3">
    <source>
        <dbReference type="ARBA" id="ARBA00023125"/>
    </source>
</evidence>
<organism evidence="6 7">
    <name type="scientific">Shinella granuli</name>
    <dbReference type="NCBI Taxonomy" id="323621"/>
    <lineage>
        <taxon>Bacteria</taxon>
        <taxon>Pseudomonadati</taxon>
        <taxon>Pseudomonadota</taxon>
        <taxon>Alphaproteobacteria</taxon>
        <taxon>Hyphomicrobiales</taxon>
        <taxon>Rhizobiaceae</taxon>
        <taxon>Shinella</taxon>
    </lineage>
</organism>
<dbReference type="SUPFAM" id="SSF46785">
    <property type="entry name" value="Winged helix' DNA-binding domain"/>
    <property type="match status" value="1"/>
</dbReference>
<evidence type="ECO:0000313" key="7">
    <source>
        <dbReference type="Proteomes" id="UP000295351"/>
    </source>
</evidence>
<protein>
    <submittedName>
        <fullName evidence="6">DNA-binding transcriptional LysR family regulator</fullName>
    </submittedName>
</protein>
<dbReference type="InterPro" id="IPR050176">
    <property type="entry name" value="LTTR"/>
</dbReference>
<accession>A0A4R2CQU0</accession>
<dbReference type="PANTHER" id="PTHR30579">
    <property type="entry name" value="TRANSCRIPTIONAL REGULATOR"/>
    <property type="match status" value="1"/>
</dbReference>
<proteinExistence type="inferred from homology"/>
<dbReference type="Pfam" id="PF03466">
    <property type="entry name" value="LysR_substrate"/>
    <property type="match status" value="1"/>
</dbReference>
<dbReference type="Proteomes" id="UP000295351">
    <property type="component" value="Unassembled WGS sequence"/>
</dbReference>
<evidence type="ECO:0000313" key="6">
    <source>
        <dbReference type="EMBL" id="TCN43758.1"/>
    </source>
</evidence>
<feature type="domain" description="HTH lysR-type" evidence="5">
    <location>
        <begin position="1"/>
        <end position="58"/>
    </location>
</feature>
<gene>
    <name evidence="6" type="ORF">EV665_109143</name>
</gene>
<keyword evidence="7" id="KW-1185">Reference proteome</keyword>
<dbReference type="InterPro" id="IPR036388">
    <property type="entry name" value="WH-like_DNA-bd_sf"/>
</dbReference>
<dbReference type="Gene3D" id="3.40.190.10">
    <property type="entry name" value="Periplasmic binding protein-like II"/>
    <property type="match status" value="1"/>
</dbReference>
<dbReference type="EMBL" id="SLVX01000009">
    <property type="protein sequence ID" value="TCN43758.1"/>
    <property type="molecule type" value="Genomic_DNA"/>
</dbReference>
<evidence type="ECO:0000256" key="1">
    <source>
        <dbReference type="ARBA" id="ARBA00009437"/>
    </source>
</evidence>
<reference evidence="6 7" key="1">
    <citation type="submission" date="2019-03" db="EMBL/GenBank/DDBJ databases">
        <title>Genomic Encyclopedia of Type Strains, Phase IV (KMG-IV): sequencing the most valuable type-strain genomes for metagenomic binning, comparative biology and taxonomic classification.</title>
        <authorList>
            <person name="Goeker M."/>
        </authorList>
    </citation>
    <scope>NUCLEOTIDE SEQUENCE [LARGE SCALE GENOMIC DNA]</scope>
    <source>
        <strain evidence="6 7">DSM 18401</strain>
    </source>
</reference>
<dbReference type="RefSeq" id="WP_133034911.1">
    <property type="nucleotide sequence ID" value="NZ_BAABEI010000004.1"/>
</dbReference>
<dbReference type="PRINTS" id="PR00039">
    <property type="entry name" value="HTHLYSR"/>
</dbReference>
<evidence type="ECO:0000256" key="4">
    <source>
        <dbReference type="ARBA" id="ARBA00023163"/>
    </source>
</evidence>
<keyword evidence="3 6" id="KW-0238">DNA-binding</keyword>
<keyword evidence="4" id="KW-0804">Transcription</keyword>
<dbReference type="InterPro" id="IPR005119">
    <property type="entry name" value="LysR_subst-bd"/>
</dbReference>
<dbReference type="Pfam" id="PF00126">
    <property type="entry name" value="HTH_1"/>
    <property type="match status" value="1"/>
</dbReference>
<dbReference type="GO" id="GO:0003677">
    <property type="term" value="F:DNA binding"/>
    <property type="evidence" value="ECO:0007669"/>
    <property type="project" value="UniProtKB-KW"/>
</dbReference>
<dbReference type="Gene3D" id="1.10.10.10">
    <property type="entry name" value="Winged helix-like DNA-binding domain superfamily/Winged helix DNA-binding domain"/>
    <property type="match status" value="1"/>
</dbReference>
<dbReference type="PANTHER" id="PTHR30579:SF8">
    <property type="entry name" value="HTH-TYPE TRANSCRIPTIONAL REGULATOR HDFR"/>
    <property type="match status" value="1"/>
</dbReference>
<keyword evidence="2" id="KW-0805">Transcription regulation</keyword>
<comment type="similarity">
    <text evidence="1">Belongs to the LysR transcriptional regulatory family.</text>
</comment>